<name>A0A1S6XS54_BARSR</name>
<feature type="region of interest" description="Disordered" evidence="1">
    <location>
        <begin position="105"/>
        <end position="386"/>
    </location>
</feature>
<feature type="compositionally biased region" description="Basic and acidic residues" evidence="1">
    <location>
        <begin position="111"/>
        <end position="138"/>
    </location>
</feature>
<evidence type="ECO:0000256" key="1">
    <source>
        <dbReference type="SAM" id="MobiDB-lite"/>
    </source>
</evidence>
<accession>A0A1S6XS54</accession>
<feature type="compositionally biased region" description="Low complexity" evidence="1">
    <location>
        <begin position="253"/>
        <end position="264"/>
    </location>
</feature>
<protein>
    <recommendedName>
        <fullName evidence="4">Phage related protein</fullName>
    </recommendedName>
</protein>
<evidence type="ECO:0008006" key="4">
    <source>
        <dbReference type="Google" id="ProtNLM"/>
    </source>
</evidence>
<sequence length="486" mass="53447">MRAHEIGIYTILLNEIYARGRPLDLSEERLARLCGCDKRTFTSVLEMLIAEGKILNLTCGLWNKRCENVFRERAQLLEQKSSAGRSSAQKRKKINAKIQHLLNTCPTDDELNSKAQKEEKETPNGVSQKKDVYSDTKPHSTKHLLTQSHSTKHPAEHPIKHPTKQTASCPSTTPSSTTHSSITHSSITHSSTAHSSSSSSSITLSSSTTPLSSTGLLAPDPATTYPETPPHSTKHPAEHPIKHPTKQTAPCPSSVHSSTALSSSTEHCPTEHSSTGLLAPDPATTYPETNPHSTKHPAEHPIKHPTKQTAPCPSSVHSSTALSSSTEHCPTEHSSTGLLAPDPATTYPETNPHSTKHPAEHSTEHPTEQTAPCPSSAHSSSAKSLKGHRLPANWVGDIHAAISEGLSEEQARWQEKKFRDYWHAKSGKQALKVDWSATWRNWYRREIERLRENQERLCALSSGSNTLPHSTQEDALYRNLINYQAK</sequence>
<feature type="compositionally biased region" description="Basic and acidic residues" evidence="1">
    <location>
        <begin position="357"/>
        <end position="367"/>
    </location>
</feature>
<feature type="compositionally biased region" description="Low complexity" evidence="1">
    <location>
        <begin position="166"/>
        <end position="214"/>
    </location>
</feature>
<dbReference type="Pfam" id="PF07120">
    <property type="entry name" value="DUF1376"/>
    <property type="match status" value="1"/>
</dbReference>
<dbReference type="Proteomes" id="UP000190811">
    <property type="component" value="Chromosome"/>
</dbReference>
<organism evidence="2 3">
    <name type="scientific">Bartonella schoenbuchensis (strain DSM 13525 / NCTC 13165 / R1)</name>
    <dbReference type="NCBI Taxonomy" id="687861"/>
    <lineage>
        <taxon>Bacteria</taxon>
        <taxon>Pseudomonadati</taxon>
        <taxon>Pseudomonadota</taxon>
        <taxon>Alphaproteobacteria</taxon>
        <taxon>Hyphomicrobiales</taxon>
        <taxon>Bartonellaceae</taxon>
        <taxon>Bartonella</taxon>
    </lineage>
</organism>
<feature type="compositionally biased region" description="Polar residues" evidence="1">
    <location>
        <begin position="326"/>
        <end position="337"/>
    </location>
</feature>
<feature type="compositionally biased region" description="Polar residues" evidence="1">
    <location>
        <begin position="265"/>
        <end position="276"/>
    </location>
</feature>
<proteinExistence type="predicted"/>
<gene>
    <name evidence="2" type="ORF">BscR1v2_014250</name>
</gene>
<dbReference type="STRING" id="687861.BscR1v2_014250"/>
<evidence type="ECO:0000313" key="3">
    <source>
        <dbReference type="Proteomes" id="UP000190811"/>
    </source>
</evidence>
<feature type="compositionally biased region" description="Low complexity" evidence="1">
    <location>
        <begin position="375"/>
        <end position="384"/>
    </location>
</feature>
<reference evidence="3" key="1">
    <citation type="journal article" date="2017" name="Genome Biol. Evol.">
        <title>Evolutionary Dynamics of Pathoadaptation Revealed by Three Independent Acquisitions of the VirB/D4 Type IV Secretion System in Bartonella.</title>
        <authorList>
            <person name="Harms A."/>
            <person name="Segers F.H."/>
            <person name="Quebatte M."/>
            <person name="Mistl C."/>
            <person name="Manfredi P."/>
            <person name="Korner J."/>
            <person name="Chomel B.B."/>
            <person name="Kosoy M."/>
            <person name="Maruyama S."/>
            <person name="Engel P."/>
            <person name="Dehio C."/>
        </authorList>
    </citation>
    <scope>NUCLEOTIDE SEQUENCE [LARGE SCALE GENOMIC DNA]</scope>
    <source>
        <strain evidence="3">R1</strain>
    </source>
</reference>
<evidence type="ECO:0000313" key="2">
    <source>
        <dbReference type="EMBL" id="AQX31331.1"/>
    </source>
</evidence>
<feature type="compositionally biased region" description="Low complexity" evidence="1">
    <location>
        <begin position="314"/>
        <end position="325"/>
    </location>
</feature>
<dbReference type="InterPro" id="IPR010781">
    <property type="entry name" value="DUF1376"/>
</dbReference>
<dbReference type="EMBL" id="CP019789">
    <property type="protein sequence ID" value="AQX31331.1"/>
    <property type="molecule type" value="Genomic_DNA"/>
</dbReference>
<dbReference type="AlphaFoldDB" id="A0A1S6XS54"/>